<dbReference type="EMBL" id="GBRH01237702">
    <property type="protein sequence ID" value="JAD60193.1"/>
    <property type="molecule type" value="Transcribed_RNA"/>
</dbReference>
<reference evidence="2" key="2">
    <citation type="journal article" date="2015" name="Data Brief">
        <title>Shoot transcriptome of the giant reed, Arundo donax.</title>
        <authorList>
            <person name="Barrero R.A."/>
            <person name="Guerrero F.D."/>
            <person name="Moolhuijzen P."/>
            <person name="Goolsby J.A."/>
            <person name="Tidwell J."/>
            <person name="Bellgard S.E."/>
            <person name="Bellgard M.I."/>
        </authorList>
    </citation>
    <scope>NUCLEOTIDE SEQUENCE</scope>
    <source>
        <tissue evidence="2">Shoot tissue taken approximately 20 cm above the soil surface</tissue>
    </source>
</reference>
<evidence type="ECO:0000256" key="1">
    <source>
        <dbReference type="SAM" id="MobiDB-lite"/>
    </source>
</evidence>
<evidence type="ECO:0000313" key="2">
    <source>
        <dbReference type="EMBL" id="JAD60193.1"/>
    </source>
</evidence>
<name>A0A0A9BDI4_ARUDO</name>
<sequence length="47" mass="5283">MGQLRSGQAEEHSSSWSRHSEVPRHPDEDALAHPETLFEALQSLPCK</sequence>
<reference evidence="2" key="1">
    <citation type="submission" date="2014-09" db="EMBL/GenBank/DDBJ databases">
        <authorList>
            <person name="Magalhaes I.L.F."/>
            <person name="Oliveira U."/>
            <person name="Santos F.R."/>
            <person name="Vidigal T.H.D.A."/>
            <person name="Brescovit A.D."/>
            <person name="Santos A.J."/>
        </authorList>
    </citation>
    <scope>NUCLEOTIDE SEQUENCE</scope>
    <source>
        <tissue evidence="2">Shoot tissue taken approximately 20 cm above the soil surface</tissue>
    </source>
</reference>
<dbReference type="AlphaFoldDB" id="A0A0A9BDI4"/>
<accession>A0A0A9BDI4</accession>
<protein>
    <submittedName>
        <fullName evidence="2">Uncharacterized protein</fullName>
    </submittedName>
</protein>
<feature type="compositionally biased region" description="Basic and acidic residues" evidence="1">
    <location>
        <begin position="8"/>
        <end position="32"/>
    </location>
</feature>
<feature type="region of interest" description="Disordered" evidence="1">
    <location>
        <begin position="1"/>
        <end position="34"/>
    </location>
</feature>
<organism evidence="2">
    <name type="scientific">Arundo donax</name>
    <name type="common">Giant reed</name>
    <name type="synonym">Donax arundinaceus</name>
    <dbReference type="NCBI Taxonomy" id="35708"/>
    <lineage>
        <taxon>Eukaryota</taxon>
        <taxon>Viridiplantae</taxon>
        <taxon>Streptophyta</taxon>
        <taxon>Embryophyta</taxon>
        <taxon>Tracheophyta</taxon>
        <taxon>Spermatophyta</taxon>
        <taxon>Magnoliopsida</taxon>
        <taxon>Liliopsida</taxon>
        <taxon>Poales</taxon>
        <taxon>Poaceae</taxon>
        <taxon>PACMAD clade</taxon>
        <taxon>Arundinoideae</taxon>
        <taxon>Arundineae</taxon>
        <taxon>Arundo</taxon>
    </lineage>
</organism>
<proteinExistence type="predicted"/>